<name>A0AAD9GWB3_9STRA</name>
<dbReference type="AlphaFoldDB" id="A0AAD9GWB3"/>
<organism evidence="2 3">
    <name type="scientific">Phytophthora citrophthora</name>
    <dbReference type="NCBI Taxonomy" id="4793"/>
    <lineage>
        <taxon>Eukaryota</taxon>
        <taxon>Sar</taxon>
        <taxon>Stramenopiles</taxon>
        <taxon>Oomycota</taxon>
        <taxon>Peronosporomycetes</taxon>
        <taxon>Peronosporales</taxon>
        <taxon>Peronosporaceae</taxon>
        <taxon>Phytophthora</taxon>
    </lineage>
</organism>
<keyword evidence="3" id="KW-1185">Reference proteome</keyword>
<evidence type="ECO:0000313" key="3">
    <source>
        <dbReference type="Proteomes" id="UP001259832"/>
    </source>
</evidence>
<dbReference type="Gene3D" id="3.50.50.60">
    <property type="entry name" value="FAD/NAD(P)-binding domain"/>
    <property type="match status" value="2"/>
</dbReference>
<dbReference type="EMBL" id="JASMQC010000004">
    <property type="protein sequence ID" value="KAK1945750.1"/>
    <property type="molecule type" value="Genomic_DNA"/>
</dbReference>
<dbReference type="Gene3D" id="3.90.660.10">
    <property type="match status" value="2"/>
</dbReference>
<dbReference type="SUPFAM" id="SSF51905">
    <property type="entry name" value="FAD/NAD(P)-binding domain"/>
    <property type="match status" value="2"/>
</dbReference>
<evidence type="ECO:0000259" key="1">
    <source>
        <dbReference type="Pfam" id="PF01593"/>
    </source>
</evidence>
<dbReference type="InterPro" id="IPR002937">
    <property type="entry name" value="Amino_oxidase"/>
</dbReference>
<dbReference type="Pfam" id="PF01593">
    <property type="entry name" value="Amino_oxidase"/>
    <property type="match status" value="2"/>
</dbReference>
<reference evidence="2" key="1">
    <citation type="submission" date="2023-08" db="EMBL/GenBank/DDBJ databases">
        <title>Reference Genome Resource for the Citrus Pathogen Phytophthora citrophthora.</title>
        <authorList>
            <person name="Moller H."/>
            <person name="Coetzee B."/>
            <person name="Rose L.J."/>
            <person name="Van Niekerk J.M."/>
        </authorList>
    </citation>
    <scope>NUCLEOTIDE SEQUENCE</scope>
    <source>
        <strain evidence="2">STE-U-9442</strain>
    </source>
</reference>
<dbReference type="GO" id="GO:0016491">
    <property type="term" value="F:oxidoreductase activity"/>
    <property type="evidence" value="ECO:0007669"/>
    <property type="project" value="InterPro"/>
</dbReference>
<sequence>MSNSIITSFLNLHPNLHLRHPLLIMTPKAATALASSYRVAIIGAGLAGVSTANALLASNKFTSGDICVLEAQSRIGGRVQTQQFSDTLPVNVEVGAAWIHGTEGNPFSDLAKRFGIAFKEVAPRNPWLHPGACKNFLFFDGCDQLPQEQVDETWEWQDLLMHKLQVLANSSNAIDHKEKALSAIVDHLVESDDELREAMKAPNARERLEVCLKLIEVWMGVNDDEVQLDDFAEIELIGDNAGAHCIVPSGMERFIDHLAELVKDTIHTNVVVTSINYDDSDSVVIECNDGRRITAEHVVVTSSLGFLKSGKLHFQPELPASKLGAIQRSKMGQYMKILVEFPEVFWPKDCTFIAQIKNTSASSGDRIYFPVVFNYQFAKGVPIIEGVLVGENASKTAAAFTDAEIAHALFLQLQETFGPNIPGPVSHFITRWDQDPWSIGAYSSLTVDSTDEDPEILRQTVANRVLFAGEATNYKFQGALQAATDNSLESNYRVVVIGAGLAGVCAANELLSSGHFDPTDVCVLEAQSRIGGRVQTKSFSDSLPVNVEVGAAWIHGTEGNPFAALAKQFGISFKEISPRNPWLHPGSCSNFLLFNGSHQLSQQQTKDAWKLQDLLMNKLQVFATSDLNEDHRDKTLSAVVEHLLASDQELVNVMGGAKARMKVNLFLRLMEAWFGLTTDDLNLDVFVETDLMGDDPGAHCIVPVGMERFIDHLADPIRDIIHTNVSVSSISYDSPDGVVVECTDGRRVTSDRVIVATSLGLLQSGKLHFQPELPAVKTTALKRSKMGQYMKVLVQFPKVFWPTHATFMGQLQEKNSSDERRIYFPLVFNYHLAKGVPILEGVLIGDNASAISASFTDEEIAYALYLQMQDTFGPDIPEPINHFITRWDQDQWAVGAYSCVTARNSHDDPDVLKRTVANRVLFAGEAVDSKYQGALQAAYFTGLEAAAELVAESL</sequence>
<proteinExistence type="predicted"/>
<dbReference type="SUPFAM" id="SSF54373">
    <property type="entry name" value="FAD-linked reductases, C-terminal domain"/>
    <property type="match status" value="2"/>
</dbReference>
<protein>
    <submittedName>
        <fullName evidence="2">Lysine-specific histone demethylase 1 1</fullName>
    </submittedName>
</protein>
<gene>
    <name evidence="2" type="ORF">P3T76_002798</name>
</gene>
<accession>A0AAD9GWB3</accession>
<dbReference type="PANTHER" id="PTHR10742:SF410">
    <property type="entry name" value="LYSINE-SPECIFIC HISTONE DEMETHYLASE 2"/>
    <property type="match status" value="1"/>
</dbReference>
<dbReference type="Proteomes" id="UP001259832">
    <property type="component" value="Unassembled WGS sequence"/>
</dbReference>
<feature type="domain" description="Amine oxidase" evidence="1">
    <location>
        <begin position="46"/>
        <end position="483"/>
    </location>
</feature>
<dbReference type="InterPro" id="IPR050281">
    <property type="entry name" value="Flavin_monoamine_oxidase"/>
</dbReference>
<feature type="domain" description="Amine oxidase" evidence="1">
    <location>
        <begin position="501"/>
        <end position="949"/>
    </location>
</feature>
<evidence type="ECO:0000313" key="2">
    <source>
        <dbReference type="EMBL" id="KAK1945750.1"/>
    </source>
</evidence>
<dbReference type="PANTHER" id="PTHR10742">
    <property type="entry name" value="FLAVIN MONOAMINE OXIDASE"/>
    <property type="match status" value="1"/>
</dbReference>
<dbReference type="InterPro" id="IPR036188">
    <property type="entry name" value="FAD/NAD-bd_sf"/>
</dbReference>
<comment type="caution">
    <text evidence="2">The sequence shown here is derived from an EMBL/GenBank/DDBJ whole genome shotgun (WGS) entry which is preliminary data.</text>
</comment>